<dbReference type="EMBL" id="UINC01003963">
    <property type="protein sequence ID" value="SVA10688.1"/>
    <property type="molecule type" value="Genomic_DNA"/>
</dbReference>
<sequence>MVKKSRKNVGTSGANIPTIELDGETLTVDELVLAAKSHTRVKIFPEQEVRIKASRDLLDGFVKSGRTIYGVTTAVGGFVNWLIPENLAEKLQNNILRGVSSNVGPDLEDIYVRAAMLCRINSMGRGISAISLENFKKYVDMYNAGIIPCVPEKGSLGASGDLGPLAYIALVATGAWRAKYQGEIMSGEEALKRAGLEAARLNYKEGLAMINGTSMMVGVAAPLLYGAKRLVKQFCLVSAISLEALKGKIMPYHPTVHKNKPHPGQIKVAGAIWTTLADSKMVVQDEEVDRWLSSMRSGEPQGMDQQIEDAYSMRATPQILGPSLDAIWSADQTLQIEINSTNDNPLVIVEEGDAFHNAHFHGQYVSQAMDHLSIAVVNMCNLSDRRIDRYLDPHHNNGLPPFLCKEDPGLRHGLMGGQYCAASIMADMRSLCHPVSIQTLTTTGDFQDHVSMGLVAARRARDIVDNAYYIPAFELICACQAVDQRDEGAAALSSVTRSIYEMVRELIPYLDHDEALGDYISDVSNLLREGRLLTALPSGDLDWDG</sequence>
<accession>A0A381T530</accession>
<dbReference type="Gene3D" id="1.20.200.10">
    <property type="entry name" value="Fumarase/aspartase (Central domain)"/>
    <property type="match status" value="1"/>
</dbReference>
<dbReference type="PANTHER" id="PTHR10362">
    <property type="entry name" value="HISTIDINE AMMONIA-LYASE"/>
    <property type="match status" value="1"/>
</dbReference>
<gene>
    <name evidence="1" type="ORF">METZ01_LOCUS63542</name>
</gene>
<evidence type="ECO:0000313" key="1">
    <source>
        <dbReference type="EMBL" id="SVA10688.1"/>
    </source>
</evidence>
<proteinExistence type="predicted"/>
<dbReference type="InterPro" id="IPR024083">
    <property type="entry name" value="Fumarase/histidase_N"/>
</dbReference>
<dbReference type="GO" id="GO:0016841">
    <property type="term" value="F:ammonia-lyase activity"/>
    <property type="evidence" value="ECO:0007669"/>
    <property type="project" value="InterPro"/>
</dbReference>
<dbReference type="Pfam" id="PF00221">
    <property type="entry name" value="Lyase_aromatic"/>
    <property type="match status" value="1"/>
</dbReference>
<dbReference type="AlphaFoldDB" id="A0A381T530"/>
<dbReference type="Gene3D" id="1.10.275.10">
    <property type="entry name" value="Fumarase/aspartase (N-terminal domain)"/>
    <property type="match status" value="1"/>
</dbReference>
<dbReference type="InterPro" id="IPR008948">
    <property type="entry name" value="L-Aspartase-like"/>
</dbReference>
<dbReference type="PROSITE" id="PS00488">
    <property type="entry name" value="PAL_HISTIDASE"/>
    <property type="match status" value="1"/>
</dbReference>
<dbReference type="InterPro" id="IPR001106">
    <property type="entry name" value="Aromatic_Lyase"/>
</dbReference>
<protein>
    <recommendedName>
        <fullName evidence="2">Phenylalanine aminomutase (D-beta-phenylalanine forming)</fullName>
    </recommendedName>
</protein>
<reference evidence="1" key="1">
    <citation type="submission" date="2018-05" db="EMBL/GenBank/DDBJ databases">
        <authorList>
            <person name="Lanie J.A."/>
            <person name="Ng W.-L."/>
            <person name="Kazmierczak K.M."/>
            <person name="Andrzejewski T.M."/>
            <person name="Davidsen T.M."/>
            <person name="Wayne K.J."/>
            <person name="Tettelin H."/>
            <person name="Glass J.I."/>
            <person name="Rusch D."/>
            <person name="Podicherti R."/>
            <person name="Tsui H.-C.T."/>
            <person name="Winkler M.E."/>
        </authorList>
    </citation>
    <scope>NUCLEOTIDE SEQUENCE</scope>
</reference>
<evidence type="ECO:0008006" key="2">
    <source>
        <dbReference type="Google" id="ProtNLM"/>
    </source>
</evidence>
<dbReference type="CDD" id="cd00332">
    <property type="entry name" value="PAL-HAL"/>
    <property type="match status" value="1"/>
</dbReference>
<dbReference type="InterPro" id="IPR022313">
    <property type="entry name" value="Phe/His_NH3-lyase_AS"/>
</dbReference>
<name>A0A381T530_9ZZZZ</name>
<organism evidence="1">
    <name type="scientific">marine metagenome</name>
    <dbReference type="NCBI Taxonomy" id="408172"/>
    <lineage>
        <taxon>unclassified sequences</taxon>
        <taxon>metagenomes</taxon>
        <taxon>ecological metagenomes</taxon>
    </lineage>
</organism>
<dbReference type="SUPFAM" id="SSF48557">
    <property type="entry name" value="L-aspartase-like"/>
    <property type="match status" value="1"/>
</dbReference>